<dbReference type="NCBIfam" id="TIGR00689">
    <property type="entry name" value="rpiB_lacA_lacB"/>
    <property type="match status" value="1"/>
</dbReference>
<reference evidence="3 4" key="1">
    <citation type="submission" date="2017-02" db="EMBL/GenBank/DDBJ databases">
        <title>Delving into the versatile metabolic prowess of the omnipresent phylum Bacteroidetes.</title>
        <authorList>
            <person name="Nobu M.K."/>
            <person name="Mei R."/>
            <person name="Narihiro T."/>
            <person name="Kuroda K."/>
            <person name="Liu W.-T."/>
        </authorList>
    </citation>
    <scope>NUCLEOTIDE SEQUENCE [LARGE SCALE GENOMIC DNA]</scope>
    <source>
        <strain evidence="3">ADurb.Bin417</strain>
    </source>
</reference>
<comment type="similarity">
    <text evidence="1">Belongs to the LacAB/RpiB family.</text>
</comment>
<dbReference type="NCBIfam" id="NF004051">
    <property type="entry name" value="PRK05571.1"/>
    <property type="match status" value="1"/>
</dbReference>
<comment type="caution">
    <text evidence="3">The sequence shown here is derived from an EMBL/GenBank/DDBJ whole genome shotgun (WGS) entry which is preliminary data.</text>
</comment>
<dbReference type="PANTHER" id="PTHR43732">
    <property type="entry name" value="RIBOSE 5-PHOSPHATE ISOMERASE-RELATED"/>
    <property type="match status" value="1"/>
</dbReference>
<dbReference type="EC" id="5.3.1.-" evidence="3"/>
<protein>
    <submittedName>
        <fullName evidence="3">Putative sugar phosphate isomerase YwlF</fullName>
        <ecNumber evidence="3">5.3.1.-</ecNumber>
    </submittedName>
</protein>
<evidence type="ECO:0000256" key="1">
    <source>
        <dbReference type="ARBA" id="ARBA00008754"/>
    </source>
</evidence>
<dbReference type="GO" id="GO:0005975">
    <property type="term" value="P:carbohydrate metabolic process"/>
    <property type="evidence" value="ECO:0007669"/>
    <property type="project" value="InterPro"/>
</dbReference>
<proteinExistence type="inferred from homology"/>
<accession>A0A1V5MF66</accession>
<dbReference type="Proteomes" id="UP000485484">
    <property type="component" value="Unassembled WGS sequence"/>
</dbReference>
<dbReference type="GO" id="GO:0016861">
    <property type="term" value="F:intramolecular oxidoreductase activity, interconverting aldoses and ketoses"/>
    <property type="evidence" value="ECO:0007669"/>
    <property type="project" value="UniProtKB-ARBA"/>
</dbReference>
<dbReference type="PIRSF" id="PIRSF005384">
    <property type="entry name" value="RpiB_LacA_B"/>
    <property type="match status" value="1"/>
</dbReference>
<name>A0A1V5MF66_UNCT6</name>
<evidence type="ECO:0000313" key="4">
    <source>
        <dbReference type="Proteomes" id="UP000485484"/>
    </source>
</evidence>
<dbReference type="PANTHER" id="PTHR43732:SF1">
    <property type="entry name" value="RIBOSE 5-PHOSPHATE ISOMERASE"/>
    <property type="match status" value="1"/>
</dbReference>
<dbReference type="InterPro" id="IPR036569">
    <property type="entry name" value="RpiB_LacA_LacB_sf"/>
</dbReference>
<evidence type="ECO:0000313" key="3">
    <source>
        <dbReference type="EMBL" id="OPZ91836.1"/>
    </source>
</evidence>
<dbReference type="NCBIfam" id="TIGR01120">
    <property type="entry name" value="rpiB"/>
    <property type="match status" value="1"/>
</dbReference>
<gene>
    <name evidence="3" type="primary">ywlF_2</name>
    <name evidence="3" type="ORF">BWY73_00997</name>
</gene>
<dbReference type="InterPro" id="IPR004785">
    <property type="entry name" value="RpiB"/>
</dbReference>
<dbReference type="SUPFAM" id="SSF89623">
    <property type="entry name" value="Ribose/Galactose isomerase RpiB/AlsB"/>
    <property type="match status" value="1"/>
</dbReference>
<dbReference type="Pfam" id="PF02502">
    <property type="entry name" value="LacAB_rpiB"/>
    <property type="match status" value="1"/>
</dbReference>
<evidence type="ECO:0000256" key="2">
    <source>
        <dbReference type="ARBA" id="ARBA00023235"/>
    </source>
</evidence>
<dbReference type="Gene3D" id="3.40.1400.10">
    <property type="entry name" value="Sugar-phosphate isomerase, RpiB/LacA/LacB"/>
    <property type="match status" value="1"/>
</dbReference>
<dbReference type="InterPro" id="IPR003500">
    <property type="entry name" value="RpiB_LacA_LacB"/>
</dbReference>
<sequence length="149" mass="16206">MKIAVASDHAGLDLKEIIKEKLLKEGYDVLDCGTRTPKSVDYPVFGLAGARSVAEGKADFALLFCGTGIGMCITANKFPGIYAGVAHDNYACERLRLSNNANVICMGERIIGPELAKKILREWCTTSFKGGPSADKVALIKKYEKELYK</sequence>
<organism evidence="3 4">
    <name type="scientific">candidate division TA06 bacterium ADurb.Bin417</name>
    <dbReference type="NCBI Taxonomy" id="1852828"/>
    <lineage>
        <taxon>Bacteria</taxon>
        <taxon>Bacteria division TA06</taxon>
    </lineage>
</organism>
<keyword evidence="2 3" id="KW-0413">Isomerase</keyword>
<dbReference type="InterPro" id="IPR051812">
    <property type="entry name" value="SPI_LacAB/RpiB"/>
</dbReference>
<dbReference type="EMBL" id="MWAK01000148">
    <property type="protein sequence ID" value="OPZ91836.1"/>
    <property type="molecule type" value="Genomic_DNA"/>
</dbReference>
<dbReference type="AlphaFoldDB" id="A0A1V5MF66"/>